<dbReference type="CDD" id="cd00093">
    <property type="entry name" value="HTH_XRE"/>
    <property type="match status" value="1"/>
</dbReference>
<dbReference type="SUPFAM" id="SSF47413">
    <property type="entry name" value="lambda repressor-like DNA-binding domains"/>
    <property type="match status" value="1"/>
</dbReference>
<dbReference type="InterPro" id="IPR010982">
    <property type="entry name" value="Lambda_DNA-bd_dom_sf"/>
</dbReference>
<dbReference type="PANTHER" id="PTHR46558">
    <property type="entry name" value="TRACRIPTIONAL REGULATORY PROTEIN-RELATED-RELATED"/>
    <property type="match status" value="1"/>
</dbReference>
<dbReference type="GO" id="GO:0003677">
    <property type="term" value="F:DNA binding"/>
    <property type="evidence" value="ECO:0007669"/>
    <property type="project" value="UniProtKB-KW"/>
</dbReference>
<name>A0AAT9G8V9_9RICK</name>
<dbReference type="InterPro" id="IPR001387">
    <property type="entry name" value="Cro/C1-type_HTH"/>
</dbReference>
<sequence>MGWIENIKEFLGNKMEEKQLKASDLAELAGIPTTTMRGMLGNRRPEIKNIIKLANYFDCSIDEVLGRKEFEPQEKQEYMQLSSEALSANLKSFITEKMNKNQMTQYELGTKIGRSEDSVRPFLREDDNNQKMLSTEAVIAIADYFKVPIDGMLGRTSQLGREKQVDISLGNLKTLNPEVLKAAQLIGKSIASDISPKALTTDNVAPSHVSSLIKKSPNSSRGR</sequence>
<dbReference type="PROSITE" id="PS50943">
    <property type="entry name" value="HTH_CROC1"/>
    <property type="match status" value="1"/>
</dbReference>
<evidence type="ECO:0000259" key="2">
    <source>
        <dbReference type="PROSITE" id="PS50943"/>
    </source>
</evidence>
<dbReference type="Pfam" id="PF13443">
    <property type="entry name" value="HTH_26"/>
    <property type="match status" value="1"/>
</dbReference>
<dbReference type="AlphaFoldDB" id="A0AAT9G8V9"/>
<protein>
    <recommendedName>
        <fullName evidence="2">HTH cro/C1-type domain-containing protein</fullName>
    </recommendedName>
</protein>
<proteinExistence type="predicted"/>
<accession>A0AAT9G8V9</accession>
<evidence type="ECO:0000256" key="1">
    <source>
        <dbReference type="ARBA" id="ARBA00023125"/>
    </source>
</evidence>
<organism evidence="3">
    <name type="scientific">Candidatus Tisiphia endosymbiont of Sergentomyia squamirostris</name>
    <dbReference type="NCBI Taxonomy" id="3113639"/>
    <lineage>
        <taxon>Bacteria</taxon>
        <taxon>Pseudomonadati</taxon>
        <taxon>Pseudomonadota</taxon>
        <taxon>Alphaproteobacteria</taxon>
        <taxon>Rickettsiales</taxon>
        <taxon>Rickettsiaceae</taxon>
        <taxon>Rickettsieae</taxon>
        <taxon>Candidatus Tisiphia</taxon>
    </lineage>
</organism>
<dbReference type="Gene3D" id="1.10.260.40">
    <property type="entry name" value="lambda repressor-like DNA-binding domains"/>
    <property type="match status" value="2"/>
</dbReference>
<dbReference type="SMART" id="SM00530">
    <property type="entry name" value="HTH_XRE"/>
    <property type="match status" value="2"/>
</dbReference>
<gene>
    <name evidence="3" type="ORF">DMENIID0002_09110</name>
</gene>
<evidence type="ECO:0000313" key="3">
    <source>
        <dbReference type="EMBL" id="BFD46265.1"/>
    </source>
</evidence>
<dbReference type="EMBL" id="AP029170">
    <property type="protein sequence ID" value="BFD46265.1"/>
    <property type="molecule type" value="Genomic_DNA"/>
</dbReference>
<keyword evidence="1" id="KW-0238">DNA-binding</keyword>
<feature type="domain" description="HTH cro/C1-type" evidence="2">
    <location>
        <begin position="16"/>
        <end position="64"/>
    </location>
</feature>
<reference evidence="3" key="1">
    <citation type="submission" date="2024-01" db="EMBL/GenBank/DDBJ databases">
        <title>Sequencing the genomes of a sandfly, Sergentomyia squamirostris, and its two endosymbionts.</title>
        <authorList>
            <person name="Itokawa K."/>
            <person name="Sanjoba C."/>
        </authorList>
    </citation>
    <scope>NUCLEOTIDE SEQUENCE</scope>
    <source>
        <strain evidence="3">RiSSQ</strain>
    </source>
</reference>
<dbReference type="PANTHER" id="PTHR46558:SF11">
    <property type="entry name" value="HTH-TYPE TRANSCRIPTIONAL REGULATOR XRE"/>
    <property type="match status" value="1"/>
</dbReference>